<feature type="binding site" evidence="6">
    <location>
        <position position="72"/>
    </location>
    <ligand>
        <name>AMP</name>
        <dbReference type="ChEBI" id="CHEBI:456215"/>
    </ligand>
</feature>
<dbReference type="PANTHER" id="PTHR23359">
    <property type="entry name" value="NUCLEOTIDE KINASE"/>
    <property type="match status" value="1"/>
</dbReference>
<feature type="binding site" evidence="6">
    <location>
        <begin position="51"/>
        <end position="56"/>
    </location>
    <ligand>
        <name>ATP</name>
        <dbReference type="ChEBI" id="CHEBI:30616"/>
    </ligand>
</feature>
<comment type="domain">
    <text evidence="6">Consists of three domains, a large central CORE domain and two small peripheral domains, NMPbind and LID, which undergo movements during catalysis. The LID domain closes over the site of phosphoryl transfer upon ATP binding. Assembling and dissambling the active center during each catalytic cycle provides an effective means to prevent ATP hydrolysis.</text>
</comment>
<keyword evidence="9" id="KW-1185">Reference proteome</keyword>
<feature type="binding site" evidence="6">
    <location>
        <position position="241"/>
    </location>
    <ligand>
        <name>ATP</name>
        <dbReference type="ChEBI" id="CHEBI:30616"/>
    </ligand>
</feature>
<dbReference type="NCBIfam" id="TIGR01351">
    <property type="entry name" value="adk"/>
    <property type="match status" value="1"/>
</dbReference>
<dbReference type="InterPro" id="IPR000850">
    <property type="entry name" value="Adenylat/UMP-CMP_kin"/>
</dbReference>
<comment type="subcellular location">
    <subcellularLocation>
        <location evidence="6">Cytoplasm</location>
        <location evidence="6">Cytosol</location>
    </subcellularLocation>
    <subcellularLocation>
        <location evidence="6">Mitochondrion intermembrane space</location>
    </subcellularLocation>
    <text evidence="6">Predominantly mitochondrial.</text>
</comment>
<keyword evidence="5 6" id="KW-0496">Mitochondrion</keyword>
<dbReference type="NCBIfam" id="NF011100">
    <property type="entry name" value="PRK14527.1"/>
    <property type="match status" value="1"/>
</dbReference>
<comment type="caution">
    <text evidence="8">The sequence shown here is derived from an EMBL/GenBank/DDBJ whole genome shotgun (WGS) entry which is preliminary data.</text>
</comment>
<dbReference type="InterPro" id="IPR007862">
    <property type="entry name" value="Adenylate_kinase_lid-dom"/>
</dbReference>
<keyword evidence="3 6" id="KW-0418">Kinase</keyword>
<dbReference type="HAMAP" id="MF_03168">
    <property type="entry name" value="Adenylate_kinase_AK2"/>
    <property type="match status" value="1"/>
</dbReference>
<evidence type="ECO:0000313" key="8">
    <source>
        <dbReference type="EMBL" id="CAK7219288.1"/>
    </source>
</evidence>
<feature type="domain" description="Adenylate kinase active site lid" evidence="7">
    <location>
        <begin position="169"/>
        <end position="204"/>
    </location>
</feature>
<evidence type="ECO:0000256" key="3">
    <source>
        <dbReference type="ARBA" id="ARBA00022777"/>
    </source>
</evidence>
<organism evidence="8 9">
    <name type="scientific">Sporothrix curviconia</name>
    <dbReference type="NCBI Taxonomy" id="1260050"/>
    <lineage>
        <taxon>Eukaryota</taxon>
        <taxon>Fungi</taxon>
        <taxon>Dikarya</taxon>
        <taxon>Ascomycota</taxon>
        <taxon>Pezizomycotina</taxon>
        <taxon>Sordariomycetes</taxon>
        <taxon>Sordariomycetidae</taxon>
        <taxon>Ophiostomatales</taxon>
        <taxon>Ophiostomataceae</taxon>
        <taxon>Sporothrix</taxon>
    </lineage>
</organism>
<dbReference type="GO" id="GO:0004017">
    <property type="term" value="F:AMP kinase activity"/>
    <property type="evidence" value="ECO:0007669"/>
    <property type="project" value="UniProtKB-EC"/>
</dbReference>
<dbReference type="NCBIfam" id="NF001381">
    <property type="entry name" value="PRK00279.1-3"/>
    <property type="match status" value="1"/>
</dbReference>
<dbReference type="EMBL" id="CAWUHB010000017">
    <property type="protein sequence ID" value="CAK7219288.1"/>
    <property type="molecule type" value="Genomic_DNA"/>
</dbReference>
<feature type="binding site" evidence="6">
    <location>
        <position position="134"/>
    </location>
    <ligand>
        <name>AMP</name>
        <dbReference type="ChEBI" id="CHEBI:456215"/>
    </ligand>
</feature>
<dbReference type="NCBIfam" id="NF001380">
    <property type="entry name" value="PRK00279.1-2"/>
    <property type="match status" value="1"/>
</dbReference>
<dbReference type="PROSITE" id="PS00113">
    <property type="entry name" value="ADENYLATE_KINASE"/>
    <property type="match status" value="1"/>
</dbReference>
<feature type="region of interest" description="NMPbind" evidence="6">
    <location>
        <begin position="71"/>
        <end position="100"/>
    </location>
</feature>
<comment type="subunit">
    <text evidence="6">Monomer.</text>
</comment>
<name>A0ABP0BI40_9PEZI</name>
<dbReference type="Proteomes" id="UP001642405">
    <property type="component" value="Unassembled WGS sequence"/>
</dbReference>
<evidence type="ECO:0000256" key="6">
    <source>
        <dbReference type="HAMAP-Rule" id="MF_03168"/>
    </source>
</evidence>
<reference evidence="8 9" key="1">
    <citation type="submission" date="2024-01" db="EMBL/GenBank/DDBJ databases">
        <authorList>
            <person name="Allen C."/>
            <person name="Tagirdzhanova G."/>
        </authorList>
    </citation>
    <scope>NUCLEOTIDE SEQUENCE [LARGE SCALE GENOMIC DNA]</scope>
</reference>
<comment type="catalytic activity">
    <reaction evidence="6">
        <text>AMP + ATP = 2 ADP</text>
        <dbReference type="Rhea" id="RHEA:12973"/>
        <dbReference type="ChEBI" id="CHEBI:30616"/>
        <dbReference type="ChEBI" id="CHEBI:456215"/>
        <dbReference type="ChEBI" id="CHEBI:456216"/>
        <dbReference type="EC" id="2.7.4.3"/>
    </reaction>
</comment>
<dbReference type="EC" id="2.7.4.3" evidence="6"/>
<protein>
    <recommendedName>
        <fullName evidence="6">Adenylate kinase</fullName>
        <ecNumber evidence="6">2.7.4.3</ecNumber>
    </recommendedName>
    <alternativeName>
        <fullName evidence="6">ATP-AMP transphosphorylase</fullName>
    </alternativeName>
    <alternativeName>
        <fullName evidence="6">ATP:AMP phosphotransferase</fullName>
    </alternativeName>
    <alternativeName>
        <fullName evidence="6">Adenylate kinase cytosolic and mitochondrial</fullName>
    </alternativeName>
    <alternativeName>
        <fullName evidence="6">Adenylate monophosphate kinase</fullName>
    </alternativeName>
</protein>
<feature type="binding site" evidence="6">
    <location>
        <position position="77"/>
    </location>
    <ligand>
        <name>AMP</name>
        <dbReference type="ChEBI" id="CHEBI:456215"/>
    </ligand>
</feature>
<dbReference type="PRINTS" id="PR00094">
    <property type="entry name" value="ADENYLTKNASE"/>
</dbReference>
<dbReference type="CDD" id="cd01428">
    <property type="entry name" value="ADK"/>
    <property type="match status" value="1"/>
</dbReference>
<feature type="region of interest" description="LID" evidence="6">
    <location>
        <begin position="168"/>
        <end position="205"/>
    </location>
</feature>
<evidence type="ECO:0000259" key="7">
    <source>
        <dbReference type="Pfam" id="PF05191"/>
    </source>
</evidence>
<dbReference type="Gene3D" id="3.40.50.300">
    <property type="entry name" value="P-loop containing nucleotide triphosphate hydrolases"/>
    <property type="match status" value="1"/>
</dbReference>
<dbReference type="InterPro" id="IPR033690">
    <property type="entry name" value="Adenylat_kinase_CS"/>
</dbReference>
<accession>A0ABP0BI40</accession>
<dbReference type="Pfam" id="PF00406">
    <property type="entry name" value="ADK"/>
    <property type="match status" value="1"/>
</dbReference>
<dbReference type="InterPro" id="IPR006259">
    <property type="entry name" value="Adenyl_kin_sub"/>
</dbReference>
<dbReference type="HAMAP" id="MF_00235">
    <property type="entry name" value="Adenylate_kinase_Adk"/>
    <property type="match status" value="1"/>
</dbReference>
<comment type="similarity">
    <text evidence="6">Belongs to the adenylate kinase family. AK2 subfamily.</text>
</comment>
<dbReference type="Pfam" id="PF05191">
    <property type="entry name" value="ADK_lid"/>
    <property type="match status" value="1"/>
</dbReference>
<evidence type="ECO:0000256" key="1">
    <source>
        <dbReference type="ARBA" id="ARBA00022679"/>
    </source>
</evidence>
<sequence length="274" mass="29785">MGAIEDSVQKLHDVVAGLENRIKDLEARHSGAPAQSKTLDEIRMILIGPPGAGKGTQAPKIKEKFGCCHLATGDMLRSQVAKKTPLGREAKKIMDQGGLVSDDIVIGMIKEELNSNPECKGGFILDGFPRTVPQAEGLDAMLKERNQTLQHAVELQIDDALLVARITGRLVHPASGRSYHKLFNPPKKEMIDDVTGEPLVQRSDDNADALKKRLATYHSQTTPVVDYYRKTGIWKAIDASQKPGQVWSALLQIFDGDAAKASSTGSSILSKLKN</sequence>
<evidence type="ECO:0000256" key="2">
    <source>
        <dbReference type="ARBA" id="ARBA00022741"/>
    </source>
</evidence>
<feature type="binding site" evidence="6">
    <location>
        <position position="213"/>
    </location>
    <ligand>
        <name>AMP</name>
        <dbReference type="ChEBI" id="CHEBI:456215"/>
    </ligand>
</feature>
<comment type="function">
    <text evidence="6">Catalyzes the reversible transfer of the terminal phosphate group between ATP and AMP. Plays an important role in cellular energy homeostasis and in adenine nucleotide metabolism. Adenylate kinase activity is critical for regulation of the phosphate utilization and the AMP de novo biosynthesis pathways.</text>
</comment>
<feature type="binding site" evidence="6">
    <location>
        <position position="202"/>
    </location>
    <ligand>
        <name>AMP</name>
        <dbReference type="ChEBI" id="CHEBI:456215"/>
    </ligand>
</feature>
<feature type="binding site" evidence="6">
    <location>
        <begin position="178"/>
        <end position="179"/>
    </location>
    <ligand>
        <name>ATP</name>
        <dbReference type="ChEBI" id="CHEBI:30616"/>
    </ligand>
</feature>
<keyword evidence="2 6" id="KW-0547">Nucleotide-binding</keyword>
<proteinExistence type="inferred from homology"/>
<evidence type="ECO:0000313" key="9">
    <source>
        <dbReference type="Proteomes" id="UP001642405"/>
    </source>
</evidence>
<keyword evidence="4 6" id="KW-0067">ATP-binding</keyword>
<dbReference type="InterPro" id="IPR028587">
    <property type="entry name" value="AK2"/>
</dbReference>
<evidence type="ECO:0000256" key="4">
    <source>
        <dbReference type="ARBA" id="ARBA00022840"/>
    </source>
</evidence>
<keyword evidence="1 6" id="KW-0808">Transferase</keyword>
<gene>
    <name evidence="6 8" type="primary">ADK1</name>
    <name evidence="8" type="ORF">SCUCBS95973_003769</name>
</gene>
<feature type="binding site" evidence="6">
    <location>
        <position position="169"/>
    </location>
    <ligand>
        <name>ATP</name>
        <dbReference type="ChEBI" id="CHEBI:30616"/>
    </ligand>
</feature>
<feature type="binding site" evidence="6">
    <location>
        <begin position="127"/>
        <end position="130"/>
    </location>
    <ligand>
        <name>AMP</name>
        <dbReference type="ChEBI" id="CHEBI:456215"/>
    </ligand>
</feature>
<feature type="binding site" evidence="6">
    <location>
        <begin position="98"/>
        <end position="100"/>
    </location>
    <ligand>
        <name>AMP</name>
        <dbReference type="ChEBI" id="CHEBI:456215"/>
    </ligand>
</feature>
<dbReference type="InterPro" id="IPR027417">
    <property type="entry name" value="P-loop_NTPase"/>
</dbReference>
<evidence type="ECO:0000256" key="5">
    <source>
        <dbReference type="ARBA" id="ARBA00023128"/>
    </source>
</evidence>
<dbReference type="SUPFAM" id="SSF52540">
    <property type="entry name" value="P-loop containing nucleoside triphosphate hydrolases"/>
    <property type="match status" value="1"/>
</dbReference>
<keyword evidence="6" id="KW-0963">Cytoplasm</keyword>